<proteinExistence type="predicted"/>
<evidence type="ECO:0000313" key="2">
    <source>
        <dbReference type="Proteomes" id="UP000008311"/>
    </source>
</evidence>
<dbReference type="AlphaFoldDB" id="B9RA88"/>
<dbReference type="InParanoid" id="B9RA88"/>
<gene>
    <name evidence="1" type="ORF">RCOM_1504560</name>
</gene>
<reference evidence="2" key="1">
    <citation type="journal article" date="2010" name="Nat. Biotechnol.">
        <title>Draft genome sequence of the oilseed species Ricinus communis.</title>
        <authorList>
            <person name="Chan A.P."/>
            <person name="Crabtree J."/>
            <person name="Zhao Q."/>
            <person name="Lorenzi H."/>
            <person name="Orvis J."/>
            <person name="Puiu D."/>
            <person name="Melake-Berhan A."/>
            <person name="Jones K.M."/>
            <person name="Redman J."/>
            <person name="Chen G."/>
            <person name="Cahoon E.B."/>
            <person name="Gedil M."/>
            <person name="Stanke M."/>
            <person name="Haas B.J."/>
            <person name="Wortman J.R."/>
            <person name="Fraser-Liggett C.M."/>
            <person name="Ravel J."/>
            <person name="Rabinowicz P.D."/>
        </authorList>
    </citation>
    <scope>NUCLEOTIDE SEQUENCE [LARGE SCALE GENOMIC DNA]</scope>
    <source>
        <strain evidence="2">cv. Hale</strain>
    </source>
</reference>
<dbReference type="Proteomes" id="UP000008311">
    <property type="component" value="Unassembled WGS sequence"/>
</dbReference>
<name>B9RA88_RICCO</name>
<dbReference type="EMBL" id="EQ973773">
    <property type="protein sequence ID" value="EEF51715.1"/>
    <property type="molecule type" value="Genomic_DNA"/>
</dbReference>
<protein>
    <submittedName>
        <fullName evidence="1">Uncharacterized protein</fullName>
    </submittedName>
</protein>
<organism evidence="1 2">
    <name type="scientific">Ricinus communis</name>
    <name type="common">Castor bean</name>
    <dbReference type="NCBI Taxonomy" id="3988"/>
    <lineage>
        <taxon>Eukaryota</taxon>
        <taxon>Viridiplantae</taxon>
        <taxon>Streptophyta</taxon>
        <taxon>Embryophyta</taxon>
        <taxon>Tracheophyta</taxon>
        <taxon>Spermatophyta</taxon>
        <taxon>Magnoliopsida</taxon>
        <taxon>eudicotyledons</taxon>
        <taxon>Gunneridae</taxon>
        <taxon>Pentapetalae</taxon>
        <taxon>rosids</taxon>
        <taxon>fabids</taxon>
        <taxon>Malpighiales</taxon>
        <taxon>Euphorbiaceae</taxon>
        <taxon>Acalyphoideae</taxon>
        <taxon>Acalypheae</taxon>
        <taxon>Ricinus</taxon>
    </lineage>
</organism>
<evidence type="ECO:0000313" key="1">
    <source>
        <dbReference type="EMBL" id="EEF51715.1"/>
    </source>
</evidence>
<accession>B9RA88</accession>
<keyword evidence="2" id="KW-1185">Reference proteome</keyword>
<sequence>MEGDIVVDKGVYGIEGQVCRLPEIAAICKIYKAYFIWTKLTALELLEKQEEELIQYLEYTSLLIYVQHVYHLQGAQKLARICGNNFFRYSIEPSLETGDSKETADRANVRLSQIALQRKLV</sequence>